<feature type="domain" description="Elongation factor G-binding protein C-terminal treble-clef zinc-finger" evidence="1">
    <location>
        <begin position="5"/>
        <end position="158"/>
    </location>
</feature>
<evidence type="ECO:0000259" key="1">
    <source>
        <dbReference type="Pfam" id="PF16571"/>
    </source>
</evidence>
<comment type="caution">
    <text evidence="2">The sequence shown here is derived from an EMBL/GenBank/DDBJ whole genome shotgun (WGS) entry which is preliminary data.</text>
</comment>
<name>A0ABP9SPY6_9ACTN</name>
<dbReference type="RefSeq" id="WP_345637724.1">
    <property type="nucleotide sequence ID" value="NZ_BAABJQ010000035.1"/>
</dbReference>
<protein>
    <submittedName>
        <fullName evidence="2">FBP domain-containing protein</fullName>
    </submittedName>
</protein>
<gene>
    <name evidence="2" type="ORF">GCM10023322_73580</name>
</gene>
<dbReference type="EMBL" id="BAABJQ010000035">
    <property type="protein sequence ID" value="GAA5198988.1"/>
    <property type="molecule type" value="Genomic_DNA"/>
</dbReference>
<evidence type="ECO:0000313" key="2">
    <source>
        <dbReference type="EMBL" id="GAA5198988.1"/>
    </source>
</evidence>
<sequence length="166" mass="17937">MTEQQIRGSMSNCSRGDAKSMTLPRELDLLDWAGLDFLGWRDPRAPLRGYLVMWRDGRAVGVQLRAAESKMSRRVSAMCSLCRTSQPGNNVSLFAARRAGQSGRDGNTVGTYICADLACCRNARMVKPTASVHPAPGLTVEQRVDGLLARADSFVAEVLGSAPVHG</sequence>
<dbReference type="Pfam" id="PF16571">
    <property type="entry name" value="FBP_C"/>
    <property type="match status" value="1"/>
</dbReference>
<reference evidence="3" key="1">
    <citation type="journal article" date="2019" name="Int. J. Syst. Evol. Microbiol.">
        <title>The Global Catalogue of Microorganisms (GCM) 10K type strain sequencing project: providing services to taxonomists for standard genome sequencing and annotation.</title>
        <authorList>
            <consortium name="The Broad Institute Genomics Platform"/>
            <consortium name="The Broad Institute Genome Sequencing Center for Infectious Disease"/>
            <person name="Wu L."/>
            <person name="Ma J."/>
        </authorList>
    </citation>
    <scope>NUCLEOTIDE SEQUENCE [LARGE SCALE GENOMIC DNA]</scope>
    <source>
        <strain evidence="3">JCM 18304</strain>
    </source>
</reference>
<proteinExistence type="predicted"/>
<organism evidence="2 3">
    <name type="scientific">Rugosimonospora acidiphila</name>
    <dbReference type="NCBI Taxonomy" id="556531"/>
    <lineage>
        <taxon>Bacteria</taxon>
        <taxon>Bacillati</taxon>
        <taxon>Actinomycetota</taxon>
        <taxon>Actinomycetes</taxon>
        <taxon>Micromonosporales</taxon>
        <taxon>Micromonosporaceae</taxon>
        <taxon>Rugosimonospora</taxon>
    </lineage>
</organism>
<accession>A0ABP9SPY6</accession>
<dbReference type="Proteomes" id="UP001501570">
    <property type="component" value="Unassembled WGS sequence"/>
</dbReference>
<dbReference type="InterPro" id="IPR032330">
    <property type="entry name" value="EF-G-binding_C"/>
</dbReference>
<keyword evidence="3" id="KW-1185">Reference proteome</keyword>
<evidence type="ECO:0000313" key="3">
    <source>
        <dbReference type="Proteomes" id="UP001501570"/>
    </source>
</evidence>